<keyword evidence="2" id="KW-0732">Signal</keyword>
<dbReference type="EMBL" id="WQKZ01000010">
    <property type="protein sequence ID" value="MVN79155.1"/>
    <property type="molecule type" value="Genomic_DNA"/>
</dbReference>
<proteinExistence type="predicted"/>
<feature type="domain" description="Putative auto-transporter adhesin head GIN" evidence="3">
    <location>
        <begin position="31"/>
        <end position="217"/>
    </location>
</feature>
<feature type="compositionally biased region" description="Polar residues" evidence="1">
    <location>
        <begin position="212"/>
        <end position="224"/>
    </location>
</feature>
<dbReference type="RefSeq" id="WP_157569914.1">
    <property type="nucleotide sequence ID" value="NZ_WQKZ01000010.1"/>
</dbReference>
<feature type="chain" id="PRO_5029815064" description="Putative auto-transporter adhesin head GIN domain-containing protein" evidence="2">
    <location>
        <begin position="21"/>
        <end position="232"/>
    </location>
</feature>
<protein>
    <recommendedName>
        <fullName evidence="3">Putative auto-transporter adhesin head GIN domain-containing protein</fullName>
    </recommendedName>
</protein>
<evidence type="ECO:0000313" key="4">
    <source>
        <dbReference type="EMBL" id="MVN79155.1"/>
    </source>
</evidence>
<keyword evidence="5" id="KW-1185">Reference proteome</keyword>
<feature type="region of interest" description="Disordered" evidence="1">
    <location>
        <begin position="212"/>
        <end position="232"/>
    </location>
</feature>
<evidence type="ECO:0000259" key="3">
    <source>
        <dbReference type="Pfam" id="PF10988"/>
    </source>
</evidence>
<evidence type="ECO:0000313" key="5">
    <source>
        <dbReference type="Proteomes" id="UP000441336"/>
    </source>
</evidence>
<feature type="signal peptide" evidence="2">
    <location>
        <begin position="1"/>
        <end position="20"/>
    </location>
</feature>
<dbReference type="InterPro" id="IPR021255">
    <property type="entry name" value="DUF2807"/>
</dbReference>
<comment type="caution">
    <text evidence="4">The sequence shown here is derived from an EMBL/GenBank/DDBJ whole genome shotgun (WGS) entry which is preliminary data.</text>
</comment>
<evidence type="ECO:0000256" key="2">
    <source>
        <dbReference type="SAM" id="SignalP"/>
    </source>
</evidence>
<gene>
    <name evidence="4" type="ORF">GO988_22725</name>
</gene>
<dbReference type="Gene3D" id="2.160.20.120">
    <property type="match status" value="1"/>
</dbReference>
<name>A0A7K1TL76_9BACT</name>
<dbReference type="Proteomes" id="UP000441336">
    <property type="component" value="Unassembled WGS sequence"/>
</dbReference>
<reference evidence="4 5" key="1">
    <citation type="submission" date="2019-12" db="EMBL/GenBank/DDBJ databases">
        <title>Hymenobacter sp. HMF4947 Genome sequencing and assembly.</title>
        <authorList>
            <person name="Kang H."/>
            <person name="Cha I."/>
            <person name="Kim H."/>
            <person name="Joh K."/>
        </authorList>
    </citation>
    <scope>NUCLEOTIDE SEQUENCE [LARGE SCALE GENOMIC DNA]</scope>
    <source>
        <strain evidence="4 5">HMF4947</strain>
    </source>
</reference>
<dbReference type="AlphaFoldDB" id="A0A7K1TL76"/>
<sequence>MKNLLLPTLLSLAALAPACAQSAQTRTVPTFHAISVGTGIELDLTAGHNQRVEVSAATPEYRDRIETSVSDGVLTLRYKNPDDRFSRDRTNKRLHVAVTADDLTALTASSGSSVRTSGDFDAAEFRLDVSSGAAVKAGLDTRALTVRQSSGSTADVRGRATSLDIQSSSGASFDADNLLTDHCRAEASSGSSIIVAVKEDLVAQASSGGSISYKGSPQLTKHTSSGGGVSGH</sequence>
<evidence type="ECO:0000256" key="1">
    <source>
        <dbReference type="SAM" id="MobiDB-lite"/>
    </source>
</evidence>
<dbReference type="Pfam" id="PF10988">
    <property type="entry name" value="DUF2807"/>
    <property type="match status" value="1"/>
</dbReference>
<accession>A0A7K1TL76</accession>
<organism evidence="4 5">
    <name type="scientific">Hymenobacter ginkgonis</name>
    <dbReference type="NCBI Taxonomy" id="2682976"/>
    <lineage>
        <taxon>Bacteria</taxon>
        <taxon>Pseudomonadati</taxon>
        <taxon>Bacteroidota</taxon>
        <taxon>Cytophagia</taxon>
        <taxon>Cytophagales</taxon>
        <taxon>Hymenobacteraceae</taxon>
        <taxon>Hymenobacter</taxon>
    </lineage>
</organism>